<name>A0A1C7IHK9_9FIRM</name>
<feature type="domain" description="NodB homology" evidence="1">
    <location>
        <begin position="51"/>
        <end position="230"/>
    </location>
</feature>
<protein>
    <submittedName>
        <fullName evidence="2">Chitooligosaccharide deacetylase</fullName>
    </submittedName>
</protein>
<keyword evidence="3" id="KW-1185">Reference proteome</keyword>
<evidence type="ECO:0000313" key="3">
    <source>
        <dbReference type="Proteomes" id="UP000092574"/>
    </source>
</evidence>
<gene>
    <name evidence="2" type="ORF">A4V09_23310</name>
</gene>
<dbReference type="GO" id="GO:0016020">
    <property type="term" value="C:membrane"/>
    <property type="evidence" value="ECO:0007669"/>
    <property type="project" value="TreeGrafter"/>
</dbReference>
<dbReference type="Gene3D" id="3.20.20.370">
    <property type="entry name" value="Glycoside hydrolase/deacetylase"/>
    <property type="match status" value="1"/>
</dbReference>
<dbReference type="RefSeq" id="WP_065544496.1">
    <property type="nucleotide sequence ID" value="NZ_CP015405.2"/>
</dbReference>
<dbReference type="AlphaFoldDB" id="A0A1C7IHK9"/>
<organism evidence="2 3">
    <name type="scientific">Blautia pseudococcoides</name>
    <dbReference type="NCBI Taxonomy" id="1796616"/>
    <lineage>
        <taxon>Bacteria</taxon>
        <taxon>Bacillati</taxon>
        <taxon>Bacillota</taxon>
        <taxon>Clostridia</taxon>
        <taxon>Lachnospirales</taxon>
        <taxon>Lachnospiraceae</taxon>
        <taxon>Blautia</taxon>
    </lineage>
</organism>
<dbReference type="Pfam" id="PF01522">
    <property type="entry name" value="Polysacc_deac_1"/>
    <property type="match status" value="1"/>
</dbReference>
<evidence type="ECO:0000259" key="1">
    <source>
        <dbReference type="PROSITE" id="PS51677"/>
    </source>
</evidence>
<proteinExistence type="predicted"/>
<dbReference type="InterPro" id="IPR050248">
    <property type="entry name" value="Polysacc_deacetylase_ArnD"/>
</dbReference>
<dbReference type="PANTHER" id="PTHR10587">
    <property type="entry name" value="GLYCOSYL TRANSFERASE-RELATED"/>
    <property type="match status" value="1"/>
</dbReference>
<dbReference type="EMBL" id="CP015405">
    <property type="protein sequence ID" value="ANU78414.1"/>
    <property type="molecule type" value="Genomic_DNA"/>
</dbReference>
<dbReference type="GO" id="GO:0005975">
    <property type="term" value="P:carbohydrate metabolic process"/>
    <property type="evidence" value="ECO:0007669"/>
    <property type="project" value="InterPro"/>
</dbReference>
<accession>A0A1C7IHK9</accession>
<dbReference type="GO" id="GO:0016810">
    <property type="term" value="F:hydrolase activity, acting on carbon-nitrogen (but not peptide) bonds"/>
    <property type="evidence" value="ECO:0007669"/>
    <property type="project" value="InterPro"/>
</dbReference>
<dbReference type="SUPFAM" id="SSF88713">
    <property type="entry name" value="Glycoside hydrolase/deacetylase"/>
    <property type="match status" value="1"/>
</dbReference>
<dbReference type="KEGG" id="byl:A4V09_23310"/>
<dbReference type="InterPro" id="IPR002509">
    <property type="entry name" value="NODB_dom"/>
</dbReference>
<dbReference type="OrthoDB" id="9806342at2"/>
<sequence>MLKKLINTIITLGFAGALVLCAVTYLPKAVSVSSTVGSRELPIYCVKTDKPQIAISFDAAWGNEDTATLLDILAKHNVKATFFMTGGWVSSYPDDVKKIYEAGHDLGNHSENHKYMTKLTDEEKTQELMSVHNKVKELTGYDMFLFRPPYGDYDNDVVKNARANHYYPIQWDVDSLDWKDYGADDIIKRVTEDSHLGSGSIILCHNGAKYTKDALDTLLTTLQEKGYEFVPISQLIYKDNYHMDHEGRQIAD</sequence>
<dbReference type="CDD" id="cd10917">
    <property type="entry name" value="CE4_NodB_like_6s_7s"/>
    <property type="match status" value="1"/>
</dbReference>
<dbReference type="PROSITE" id="PS51677">
    <property type="entry name" value="NODB"/>
    <property type="match status" value="1"/>
</dbReference>
<dbReference type="InterPro" id="IPR011330">
    <property type="entry name" value="Glyco_hydro/deAcase_b/a-brl"/>
</dbReference>
<evidence type="ECO:0000313" key="2">
    <source>
        <dbReference type="EMBL" id="ANU78414.1"/>
    </source>
</evidence>
<dbReference type="Proteomes" id="UP000092574">
    <property type="component" value="Chromosome"/>
</dbReference>
<reference evidence="2" key="1">
    <citation type="submission" date="2017-04" db="EMBL/GenBank/DDBJ databases">
        <title>Complete Genome Sequences of Twelve Strains of a Stable Defined Moderately Diverse Mouse Microbiota 2 (sDMDMm2).</title>
        <authorList>
            <person name="Uchimura Y."/>
            <person name="Wyss M."/>
            <person name="Brugiroux S."/>
            <person name="Limenitakis J.P."/>
            <person name="Stecher B."/>
            <person name="McCoy K.D."/>
            <person name="Macpherson A.J."/>
        </authorList>
    </citation>
    <scope>NUCLEOTIDE SEQUENCE</scope>
    <source>
        <strain evidence="2">YL58</strain>
    </source>
</reference>
<dbReference type="STRING" id="1796616.A4V09_23310"/>
<dbReference type="PANTHER" id="PTHR10587:SF128">
    <property type="entry name" value="POLYSACCHARIDE DEACETYLASE PDAB-RELATED"/>
    <property type="match status" value="1"/>
</dbReference>